<dbReference type="PROSITE" id="PS00615">
    <property type="entry name" value="C_TYPE_LECTIN_1"/>
    <property type="match status" value="1"/>
</dbReference>
<feature type="domain" description="C-type lectin" evidence="3">
    <location>
        <begin position="31"/>
        <end position="150"/>
    </location>
</feature>
<reference evidence="4" key="3">
    <citation type="journal article" date="2019" name="G3 (Bethesda)">
        <title>Hybrid Assembly of the Genome of the Entomopathogenic Nematode Steinernema carpocapsae Identifies the X-Chromosome.</title>
        <authorList>
            <person name="Serra L."/>
            <person name="Macchietto M."/>
            <person name="Macias-Munoz A."/>
            <person name="McGill C.J."/>
            <person name="Rodriguez I.M."/>
            <person name="Rodriguez B."/>
            <person name="Murad R."/>
            <person name="Mortazavi A."/>
        </authorList>
    </citation>
    <scope>NUCLEOTIDE SEQUENCE</scope>
    <source>
        <strain evidence="4">ALL</strain>
    </source>
</reference>
<sequence length="308" mass="35290">MRPLLAFAFLAFASTTFAFRPCPAGGLFSSGRSKCFHIIPVALSIRNAKQTCANFGANPASVTNERDNEMVQESAAFLRQNLHLKQKRFWLGGNDLDDTWNWDDESPFSYTNWQTGEPNNKTGNNCLQIDSVSGRWYSAKCNDPFLYVCETEPVNRCADPEGWRSFEDYLYKFYTEDKKNWTDAEDWCKKRGGNLASVHSSDEADFVAKLMEPSTEEAWIGGHRIGNSDQFDWTDGSAWDFSKWKWDPLSGFKCVSVSKIEGSSYTQGWTAGICEHPMFFVCKKPLDDYVLMKQNKDAFFRMVYSHYF</sequence>
<dbReference type="STRING" id="34508.A0A4U5NES4"/>
<feature type="signal peptide" evidence="2">
    <location>
        <begin position="1"/>
        <end position="18"/>
    </location>
</feature>
<evidence type="ECO:0000259" key="3">
    <source>
        <dbReference type="PROSITE" id="PS50041"/>
    </source>
</evidence>
<organism evidence="4">
    <name type="scientific">Steinernema carpocapsae</name>
    <name type="common">Entomopathogenic nematode</name>
    <dbReference type="NCBI Taxonomy" id="34508"/>
    <lineage>
        <taxon>Eukaryota</taxon>
        <taxon>Metazoa</taxon>
        <taxon>Ecdysozoa</taxon>
        <taxon>Nematoda</taxon>
        <taxon>Chromadorea</taxon>
        <taxon>Rhabditida</taxon>
        <taxon>Tylenchina</taxon>
        <taxon>Panagrolaimomorpha</taxon>
        <taxon>Strongyloidoidea</taxon>
        <taxon>Steinernematidae</taxon>
        <taxon>Steinernema</taxon>
    </lineage>
</organism>
<dbReference type="SUPFAM" id="SSF56436">
    <property type="entry name" value="C-type lectin-like"/>
    <property type="match status" value="2"/>
</dbReference>
<dbReference type="InterPro" id="IPR016187">
    <property type="entry name" value="CTDL_fold"/>
</dbReference>
<dbReference type="InterPro" id="IPR016186">
    <property type="entry name" value="C-type_lectin-like/link_sf"/>
</dbReference>
<keyword evidence="1" id="KW-1015">Disulfide bond</keyword>
<gene>
    <name evidence="4" type="ORF">L596_015296</name>
</gene>
<dbReference type="InterPro" id="IPR001304">
    <property type="entry name" value="C-type_lectin-like"/>
</dbReference>
<comment type="caution">
    <text evidence="4">The sequence shown here is derived from an EMBL/GenBank/DDBJ whole genome shotgun (WGS) entry which is preliminary data.</text>
</comment>
<dbReference type="PANTHER" id="PTHR22803">
    <property type="entry name" value="MANNOSE, PHOSPHOLIPASE, LECTIN RECEPTOR RELATED"/>
    <property type="match status" value="1"/>
</dbReference>
<dbReference type="Pfam" id="PF00059">
    <property type="entry name" value="Lectin_C"/>
    <property type="match status" value="2"/>
</dbReference>
<protein>
    <recommendedName>
        <fullName evidence="3">C-type lectin domain-containing protein</fullName>
    </recommendedName>
</protein>
<dbReference type="InterPro" id="IPR050111">
    <property type="entry name" value="C-type_lectin/snaclec_domain"/>
</dbReference>
<evidence type="ECO:0000313" key="4">
    <source>
        <dbReference type="EMBL" id="TKR81428.1"/>
    </source>
</evidence>
<reference evidence="4" key="2">
    <citation type="journal article" date="2015" name="Genome Biol.">
        <title>Comparative genomics of Steinernema reveals deeply conserved gene regulatory networks.</title>
        <authorList>
            <person name="Dillman A.R."/>
            <person name="Macchietto M."/>
            <person name="Porter C.F."/>
            <person name="Rogers A."/>
            <person name="Williams B."/>
            <person name="Antoshechkin I."/>
            <person name="Lee M.M."/>
            <person name="Goodwin Z."/>
            <person name="Lu X."/>
            <person name="Lewis E.E."/>
            <person name="Goodrich-Blair H."/>
            <person name="Stock S.P."/>
            <person name="Adams B.J."/>
            <person name="Sternberg P.W."/>
            <person name="Mortazavi A."/>
        </authorList>
    </citation>
    <scope>NUCLEOTIDE SEQUENCE [LARGE SCALE GENOMIC DNA]</scope>
    <source>
        <strain evidence="4">ALL</strain>
    </source>
</reference>
<dbReference type="SMART" id="SM00034">
    <property type="entry name" value="CLECT"/>
    <property type="match status" value="2"/>
</dbReference>
<feature type="domain" description="C-type lectin" evidence="3">
    <location>
        <begin position="166"/>
        <end position="283"/>
    </location>
</feature>
<dbReference type="PROSITE" id="PS50041">
    <property type="entry name" value="C_TYPE_LECTIN_2"/>
    <property type="match status" value="2"/>
</dbReference>
<proteinExistence type="predicted"/>
<dbReference type="CDD" id="cd00037">
    <property type="entry name" value="CLECT"/>
    <property type="match status" value="2"/>
</dbReference>
<dbReference type="AlphaFoldDB" id="A0A4U5NES4"/>
<dbReference type="Gene3D" id="3.10.100.10">
    <property type="entry name" value="Mannose-Binding Protein A, subunit A"/>
    <property type="match status" value="2"/>
</dbReference>
<dbReference type="OrthoDB" id="5873480at2759"/>
<evidence type="ECO:0000256" key="1">
    <source>
        <dbReference type="ARBA" id="ARBA00023157"/>
    </source>
</evidence>
<feature type="chain" id="PRO_5020902939" description="C-type lectin domain-containing protein" evidence="2">
    <location>
        <begin position="19"/>
        <end position="308"/>
    </location>
</feature>
<accession>A0A4U5NES4</accession>
<evidence type="ECO:0000256" key="2">
    <source>
        <dbReference type="SAM" id="SignalP"/>
    </source>
</evidence>
<name>A0A4U5NES4_STECR</name>
<reference evidence="4" key="1">
    <citation type="submission" date="2013-11" db="EMBL/GenBank/DDBJ databases">
        <authorList>
            <person name="Sternberg P."/>
            <person name="Dillman A."/>
            <person name="Macchietto M."/>
        </authorList>
    </citation>
    <scope>NUCLEOTIDE SEQUENCE</scope>
    <source>
        <strain evidence="4">ALL</strain>
    </source>
</reference>
<dbReference type="InterPro" id="IPR018378">
    <property type="entry name" value="C-type_lectin_CS"/>
</dbReference>
<keyword evidence="2" id="KW-0732">Signal</keyword>
<dbReference type="EMBL" id="AZBU02000004">
    <property type="protein sequence ID" value="TKR81428.1"/>
    <property type="molecule type" value="Genomic_DNA"/>
</dbReference>